<name>A0A1I4D8V1_9HYPH</name>
<reference evidence="1 2" key="1">
    <citation type="submission" date="2016-10" db="EMBL/GenBank/DDBJ databases">
        <authorList>
            <person name="Varghese N."/>
            <person name="Submissions S."/>
        </authorList>
    </citation>
    <scope>NUCLEOTIDE SEQUENCE [LARGE SCALE GENOMIC DNA]</scope>
    <source>
        <strain evidence="1 2">DSM 16392</strain>
    </source>
</reference>
<sequence length="570" mass="65327">MWLKVFSSISVSSDFETDGELLRRRFDFNRTDGVANTQELIKGSVPKRTSITLQYPDKKFLLHKTIETVADGLLEHCLWYFVRDEGLPQIIIIDGGERLDLKDHFKHQLHSQTFTETLKIKQRKFGITHVKFVSSGKKANHSISFCAAGRVVKDEAIQGKIPGLNGSMSDEKGEFSYSGYITGEYLNERVYEQRIGFDIEDRVHDLFEETEISFEDIHEAVFANIKHYLGDQLNEKIKLGRERVDTFVSNKAPRYRSIISRIPEADLTVDPQISDKDLDIKLHRHLYQIEQELLQDGHDIANPREDETHENYKDRLSKYLEVSKDLKESDLASYVTHRRVIIDLLDSVIQKQLNGKFSLEEAVHKLIVPMRVTSRDFEFSNQNLWLLDERLAFHDYLASDTPLSAHPITENGTRKEPDISCLKVFENPMLVSDTHASPLASLTVVEIKRPMRNDIKAGDAENTGTKDPIDQALKYLKALREGTTTYNGRTIPRSMEIPGFIYVLADLTDNMIECCEYHRLIPTADGMGYFGYHDGKNYNAYIQVLSFDGLLVSAKERNKAFFDKLGLPSH</sequence>
<accession>A0A1I4D8V1</accession>
<keyword evidence="2" id="KW-1185">Reference proteome</keyword>
<evidence type="ECO:0000313" key="2">
    <source>
        <dbReference type="Proteomes" id="UP000199598"/>
    </source>
</evidence>
<proteinExistence type="predicted"/>
<organism evidence="1 2">
    <name type="scientific">Pseudovibrio ascidiaceicola</name>
    <dbReference type="NCBI Taxonomy" id="285279"/>
    <lineage>
        <taxon>Bacteria</taxon>
        <taxon>Pseudomonadati</taxon>
        <taxon>Pseudomonadota</taxon>
        <taxon>Alphaproteobacteria</taxon>
        <taxon>Hyphomicrobiales</taxon>
        <taxon>Stappiaceae</taxon>
        <taxon>Pseudovibrio</taxon>
    </lineage>
</organism>
<dbReference type="RefSeq" id="WP_093521943.1">
    <property type="nucleotide sequence ID" value="NZ_FOSK01000011.1"/>
</dbReference>
<dbReference type="EMBL" id="FOSK01000011">
    <property type="protein sequence ID" value="SFK89545.1"/>
    <property type="molecule type" value="Genomic_DNA"/>
</dbReference>
<evidence type="ECO:0000313" key="1">
    <source>
        <dbReference type="EMBL" id="SFK89545.1"/>
    </source>
</evidence>
<dbReference type="Proteomes" id="UP000199598">
    <property type="component" value="Unassembled WGS sequence"/>
</dbReference>
<protein>
    <submittedName>
        <fullName evidence="1">Uncharacterized protein</fullName>
    </submittedName>
</protein>
<gene>
    <name evidence="1" type="ORF">SAMN04488518_11130</name>
</gene>
<comment type="caution">
    <text evidence="1">The sequence shown here is derived from an EMBL/GenBank/DDBJ whole genome shotgun (WGS) entry which is preliminary data.</text>
</comment>